<accession>A0A4V3XAU8</accession>
<comment type="similarity">
    <text evidence="1">Belongs to the IUNH family.</text>
</comment>
<evidence type="ECO:0000256" key="1">
    <source>
        <dbReference type="ARBA" id="ARBA00009176"/>
    </source>
</evidence>
<sequence length="438" mass="47974">MAHTSSHKKIPVIIDTDPGVDDVLAILLALASPELDIRAIIITFGNTDIEAAYLNIFKLYQAILRQAQVDPETRKRFCNVSAERPIILVKGADGPLEGELHSAQYFHGRDGLSDITNMHPDLNVANVGADSWPQLILSDQSGVDVALDIIKSEPARSVTYIVLGPMTTLAHLHRKHGDVLRDRIGRILCMGGALDVPGNTNAVAEFNFFADPYAVRELLTPDPPTIGLPLDRFLLVPLDITTPHEIPFPFYQTYIDKNFLSTKRPSNPDEKLPITHFTSSFLERTREVMILFGKDAMELHDIVVVWCAINNPPEGERVVPDESALPALQTGWAAAPRKFQIERLGELTRGMLVVDRRQAEGAYDPGANRALIQADIEKHGFTYAGVLESAAIPAQVEIEQPPSDVLRPAGPGVPVVTTTPGPAALLELLSERVWGVTV</sequence>
<evidence type="ECO:0000313" key="5">
    <source>
        <dbReference type="EMBL" id="THG99512.1"/>
    </source>
</evidence>
<evidence type="ECO:0000256" key="2">
    <source>
        <dbReference type="ARBA" id="ARBA00022801"/>
    </source>
</evidence>
<feature type="domain" description="Inosine/uridine-preferring nucleoside hydrolase" evidence="4">
    <location>
        <begin position="12"/>
        <end position="362"/>
    </location>
</feature>
<dbReference type="EMBL" id="SGPJ01000077">
    <property type="protein sequence ID" value="THG99512.1"/>
    <property type="molecule type" value="Genomic_DNA"/>
</dbReference>
<comment type="caution">
    <text evidence="5">The sequence shown here is derived from an EMBL/GenBank/DDBJ whole genome shotgun (WGS) entry which is preliminary data.</text>
</comment>
<dbReference type="SUPFAM" id="SSF53590">
    <property type="entry name" value="Nucleoside hydrolase"/>
    <property type="match status" value="1"/>
</dbReference>
<dbReference type="Pfam" id="PF01156">
    <property type="entry name" value="IU_nuc_hydro"/>
    <property type="match status" value="1"/>
</dbReference>
<dbReference type="InterPro" id="IPR001910">
    <property type="entry name" value="Inosine/uridine_hydrolase_dom"/>
</dbReference>
<reference evidence="5 6" key="1">
    <citation type="submission" date="2019-02" db="EMBL/GenBank/DDBJ databases">
        <title>Genome sequencing of the rare red list fungi Phlebia centrifuga.</title>
        <authorList>
            <person name="Buettner E."/>
            <person name="Kellner H."/>
        </authorList>
    </citation>
    <scope>NUCLEOTIDE SEQUENCE [LARGE SCALE GENOMIC DNA]</scope>
    <source>
        <strain evidence="5 6">DSM 108282</strain>
    </source>
</reference>
<protein>
    <recommendedName>
        <fullName evidence="4">Inosine/uridine-preferring nucleoside hydrolase domain-containing protein</fullName>
    </recommendedName>
</protein>
<dbReference type="Proteomes" id="UP000309038">
    <property type="component" value="Unassembled WGS sequence"/>
</dbReference>
<gene>
    <name evidence="5" type="ORF">EW026_g2846</name>
</gene>
<evidence type="ECO:0000313" key="6">
    <source>
        <dbReference type="Proteomes" id="UP000309038"/>
    </source>
</evidence>
<dbReference type="InterPro" id="IPR023186">
    <property type="entry name" value="IUNH"/>
</dbReference>
<dbReference type="AlphaFoldDB" id="A0A4V3XAU8"/>
<dbReference type="Gene3D" id="3.90.245.10">
    <property type="entry name" value="Ribonucleoside hydrolase-like"/>
    <property type="match status" value="1"/>
</dbReference>
<evidence type="ECO:0000256" key="3">
    <source>
        <dbReference type="ARBA" id="ARBA00023295"/>
    </source>
</evidence>
<name>A0A4V3XAU8_9APHY</name>
<proteinExistence type="inferred from homology"/>
<organism evidence="5 6">
    <name type="scientific">Hermanssonia centrifuga</name>
    <dbReference type="NCBI Taxonomy" id="98765"/>
    <lineage>
        <taxon>Eukaryota</taxon>
        <taxon>Fungi</taxon>
        <taxon>Dikarya</taxon>
        <taxon>Basidiomycota</taxon>
        <taxon>Agaricomycotina</taxon>
        <taxon>Agaricomycetes</taxon>
        <taxon>Polyporales</taxon>
        <taxon>Meruliaceae</taxon>
        <taxon>Hermanssonia</taxon>
    </lineage>
</organism>
<dbReference type="GO" id="GO:0008477">
    <property type="term" value="F:purine nucleosidase activity"/>
    <property type="evidence" value="ECO:0007669"/>
    <property type="project" value="TreeGrafter"/>
</dbReference>
<evidence type="ECO:0000259" key="4">
    <source>
        <dbReference type="Pfam" id="PF01156"/>
    </source>
</evidence>
<dbReference type="GO" id="GO:0005829">
    <property type="term" value="C:cytosol"/>
    <property type="evidence" value="ECO:0007669"/>
    <property type="project" value="TreeGrafter"/>
</dbReference>
<keyword evidence="2" id="KW-0378">Hydrolase</keyword>
<dbReference type="PANTHER" id="PTHR12304:SF56">
    <property type="entry name" value="HYDROLASE, PUTATIVE (AFU_ORTHOLOGUE AFUA_1G11790)-RELATED"/>
    <property type="match status" value="1"/>
</dbReference>
<keyword evidence="3" id="KW-0326">Glycosidase</keyword>
<dbReference type="GO" id="GO:0006152">
    <property type="term" value="P:purine nucleoside catabolic process"/>
    <property type="evidence" value="ECO:0007669"/>
    <property type="project" value="TreeGrafter"/>
</dbReference>
<keyword evidence="6" id="KW-1185">Reference proteome</keyword>
<dbReference type="PANTHER" id="PTHR12304">
    <property type="entry name" value="INOSINE-URIDINE PREFERRING NUCLEOSIDE HYDROLASE"/>
    <property type="match status" value="1"/>
</dbReference>
<dbReference type="InterPro" id="IPR036452">
    <property type="entry name" value="Ribo_hydro-like"/>
</dbReference>